<evidence type="ECO:0000256" key="1">
    <source>
        <dbReference type="ARBA" id="ARBA00004651"/>
    </source>
</evidence>
<dbReference type="GO" id="GO:1990961">
    <property type="term" value="P:xenobiotic detoxification by transmembrane export across the plasma membrane"/>
    <property type="evidence" value="ECO:0007669"/>
    <property type="project" value="InterPro"/>
</dbReference>
<dbReference type="AlphaFoldDB" id="A0A1E7JI36"/>
<dbReference type="CDD" id="cd17320">
    <property type="entry name" value="MFS_MdfA_MDR_like"/>
    <property type="match status" value="1"/>
</dbReference>
<comment type="subcellular location">
    <subcellularLocation>
        <location evidence="1">Cell membrane</location>
        <topology evidence="1">Multi-pass membrane protein</topology>
    </subcellularLocation>
</comment>
<evidence type="ECO:0000313" key="10">
    <source>
        <dbReference type="EMBL" id="OEU86129.1"/>
    </source>
</evidence>
<feature type="transmembrane region" description="Helical" evidence="8">
    <location>
        <begin position="261"/>
        <end position="284"/>
    </location>
</feature>
<keyword evidence="7 8" id="KW-0472">Membrane</keyword>
<feature type="transmembrane region" description="Helical" evidence="8">
    <location>
        <begin position="296"/>
        <end position="317"/>
    </location>
</feature>
<keyword evidence="5 8" id="KW-0812">Transmembrane</keyword>
<gene>
    <name evidence="10" type="ORF">AN215_27905</name>
</gene>
<dbReference type="PANTHER" id="PTHR43124:SF3">
    <property type="entry name" value="CHLORAMPHENICOL EFFLUX PUMP RV0191"/>
    <property type="match status" value="1"/>
</dbReference>
<dbReference type="InterPro" id="IPR004812">
    <property type="entry name" value="Efflux_drug-R_Bcr/CmlA"/>
</dbReference>
<dbReference type="OrthoDB" id="9814303at2"/>
<dbReference type="RefSeq" id="WP_079123467.1">
    <property type="nucleotide sequence ID" value="NZ_LJGS01000039.1"/>
</dbReference>
<dbReference type="EMBL" id="LJGT01000041">
    <property type="protein sequence ID" value="OEU86129.1"/>
    <property type="molecule type" value="Genomic_DNA"/>
</dbReference>
<feature type="transmembrane region" description="Helical" evidence="8">
    <location>
        <begin position="181"/>
        <end position="200"/>
    </location>
</feature>
<dbReference type="Proteomes" id="UP000176087">
    <property type="component" value="Unassembled WGS sequence"/>
</dbReference>
<dbReference type="Pfam" id="PF07690">
    <property type="entry name" value="MFS_1"/>
    <property type="match status" value="1"/>
</dbReference>
<dbReference type="PATRIC" id="fig|933944.5.peg.3684"/>
<organism evidence="10 11">
    <name type="scientific">Streptomyces abyssalis</name>
    <dbReference type="NCBI Taxonomy" id="933944"/>
    <lineage>
        <taxon>Bacteria</taxon>
        <taxon>Bacillati</taxon>
        <taxon>Actinomycetota</taxon>
        <taxon>Actinomycetes</taxon>
        <taxon>Kitasatosporales</taxon>
        <taxon>Streptomycetaceae</taxon>
        <taxon>Streptomyces</taxon>
    </lineage>
</organism>
<accession>A0A1E7JI36</accession>
<evidence type="ECO:0000256" key="6">
    <source>
        <dbReference type="ARBA" id="ARBA00022989"/>
    </source>
</evidence>
<dbReference type="PANTHER" id="PTHR43124">
    <property type="entry name" value="PURINE EFFLUX PUMP PBUE"/>
    <property type="match status" value="1"/>
</dbReference>
<comment type="caution">
    <text evidence="10">The sequence shown here is derived from an EMBL/GenBank/DDBJ whole genome shotgun (WGS) entry which is preliminary data.</text>
</comment>
<dbReference type="GO" id="GO:0042910">
    <property type="term" value="F:xenobiotic transmembrane transporter activity"/>
    <property type="evidence" value="ECO:0007669"/>
    <property type="project" value="InterPro"/>
</dbReference>
<feature type="transmembrane region" description="Helical" evidence="8">
    <location>
        <begin position="60"/>
        <end position="80"/>
    </location>
</feature>
<evidence type="ECO:0000256" key="2">
    <source>
        <dbReference type="ARBA" id="ARBA00006236"/>
    </source>
</evidence>
<dbReference type="InterPro" id="IPR036259">
    <property type="entry name" value="MFS_trans_sf"/>
</dbReference>
<feature type="transmembrane region" description="Helical" evidence="8">
    <location>
        <begin position="359"/>
        <end position="380"/>
    </location>
</feature>
<evidence type="ECO:0000313" key="11">
    <source>
        <dbReference type="Proteomes" id="UP000176087"/>
    </source>
</evidence>
<dbReference type="InterPro" id="IPR020846">
    <property type="entry name" value="MFS_dom"/>
</dbReference>
<evidence type="ECO:0000256" key="5">
    <source>
        <dbReference type="ARBA" id="ARBA00022692"/>
    </source>
</evidence>
<protein>
    <submittedName>
        <fullName evidence="10">Multidrug transporter CflA</fullName>
    </submittedName>
</protein>
<keyword evidence="11" id="KW-1185">Reference proteome</keyword>
<dbReference type="NCBIfam" id="TIGR00710">
    <property type="entry name" value="efflux_Bcr_CflA"/>
    <property type="match status" value="1"/>
</dbReference>
<reference evidence="10 11" key="1">
    <citation type="journal article" date="2016" name="Front. Microbiol.">
        <title>Comparative Genomics Analysis of Streptomyces Species Reveals Their Adaptation to the Marine Environment and Their Diversity at the Genomic Level.</title>
        <authorList>
            <person name="Tian X."/>
            <person name="Zhang Z."/>
            <person name="Yang T."/>
            <person name="Chen M."/>
            <person name="Li J."/>
            <person name="Chen F."/>
            <person name="Yang J."/>
            <person name="Li W."/>
            <person name="Zhang B."/>
            <person name="Zhang Z."/>
            <person name="Wu J."/>
            <person name="Zhang C."/>
            <person name="Long L."/>
            <person name="Xiao J."/>
        </authorList>
    </citation>
    <scope>NUCLEOTIDE SEQUENCE [LARGE SCALE GENOMIC DNA]</scope>
    <source>
        <strain evidence="10 11">SCSIO 10390</strain>
    </source>
</reference>
<evidence type="ECO:0000256" key="7">
    <source>
        <dbReference type="ARBA" id="ARBA00023136"/>
    </source>
</evidence>
<dbReference type="PROSITE" id="PS50850">
    <property type="entry name" value="MFS"/>
    <property type="match status" value="1"/>
</dbReference>
<dbReference type="GO" id="GO:0005886">
    <property type="term" value="C:plasma membrane"/>
    <property type="evidence" value="ECO:0007669"/>
    <property type="project" value="UniProtKB-SubCell"/>
</dbReference>
<evidence type="ECO:0000256" key="3">
    <source>
        <dbReference type="ARBA" id="ARBA00022448"/>
    </source>
</evidence>
<proteinExistence type="inferred from homology"/>
<comment type="similarity">
    <text evidence="2">Belongs to the major facilitator superfamily. Bcr/CmlA family.</text>
</comment>
<name>A0A1E7JI36_9ACTN</name>
<feature type="transmembrane region" description="Helical" evidence="8">
    <location>
        <begin position="24"/>
        <end position="40"/>
    </location>
</feature>
<feature type="transmembrane region" description="Helical" evidence="8">
    <location>
        <begin position="229"/>
        <end position="249"/>
    </location>
</feature>
<feature type="transmembrane region" description="Helical" evidence="8">
    <location>
        <begin position="118"/>
        <end position="138"/>
    </location>
</feature>
<sequence length="427" mass="42309">MTTRPRDEPAPAAGDLPVGTGDRVRLILVLAGLSAAGPLATDMYVPGLPQMARSLHTDTAGAQVSLAGFLIGVIVGQLVWGPLSDAAGRRPVLLAGTSSFAVFSLVCALAPTAEVLDAARVGQGFTGAAGIVVARAVVSDLFDDSQLARVFSALGAITALGPVIAPLLGGALLAVASWRSVFVVLAVTGLLLTAGVLRELPETHHREARTKGGVAGSLRSVAGVARRPAVLAPVLAVGFGSAAVFAYIAGTSFVFQDVYHLTSASAGVVYGVNAVGNVAGSLAYGRLVRRWRAGALLTASGAAGLAASAALLAVQALAGGGVIVTWTCLFAAVTAFGVFFPAVTTVAQSRGRDAPGATSALMGSGQFAFGAAAAPTVGLFGTHSPLPMAAVMTACLSAALLAALLAAKPERHPAAGPRGASAPGAGR</sequence>
<dbReference type="SUPFAM" id="SSF103473">
    <property type="entry name" value="MFS general substrate transporter"/>
    <property type="match status" value="1"/>
</dbReference>
<feature type="domain" description="Major facilitator superfamily (MFS) profile" evidence="9">
    <location>
        <begin position="26"/>
        <end position="411"/>
    </location>
</feature>
<evidence type="ECO:0000256" key="4">
    <source>
        <dbReference type="ARBA" id="ARBA00022475"/>
    </source>
</evidence>
<dbReference type="InterPro" id="IPR050189">
    <property type="entry name" value="MFS_Efflux_Transporters"/>
</dbReference>
<keyword evidence="3" id="KW-0813">Transport</keyword>
<evidence type="ECO:0000256" key="8">
    <source>
        <dbReference type="SAM" id="Phobius"/>
    </source>
</evidence>
<feature type="transmembrane region" description="Helical" evidence="8">
    <location>
        <begin position="150"/>
        <end position="175"/>
    </location>
</feature>
<dbReference type="Gene3D" id="1.20.1720.10">
    <property type="entry name" value="Multidrug resistance protein D"/>
    <property type="match status" value="1"/>
</dbReference>
<feature type="transmembrane region" description="Helical" evidence="8">
    <location>
        <begin position="92"/>
        <end position="112"/>
    </location>
</feature>
<keyword evidence="6 8" id="KW-1133">Transmembrane helix</keyword>
<feature type="transmembrane region" description="Helical" evidence="8">
    <location>
        <begin position="323"/>
        <end position="347"/>
    </location>
</feature>
<dbReference type="STRING" id="933944.AN215_27905"/>
<dbReference type="InterPro" id="IPR011701">
    <property type="entry name" value="MFS"/>
</dbReference>
<feature type="transmembrane region" description="Helical" evidence="8">
    <location>
        <begin position="386"/>
        <end position="407"/>
    </location>
</feature>
<keyword evidence="4" id="KW-1003">Cell membrane</keyword>
<evidence type="ECO:0000259" key="9">
    <source>
        <dbReference type="PROSITE" id="PS50850"/>
    </source>
</evidence>